<proteinExistence type="predicted"/>
<name>A0ABU4PS46_9SPHN</name>
<sequence length="393" mass="44488">MIARYTVHLKQPIRMLDHWPIDVLGARMTLVADGDMVSALKFTFTGQPTTHAPTLTDPEKPGEPPKITVNDPLQTMLRQQVRNGFSFMQALFPVQVAFDRTDAEYEGETPEENDAVAISHFSYGEADDRPLALTYDYFTRAMMAAEKPYDDRYRLFATLTNYAREASKEARYIDAFRYYFLILDAFFSNGKSTQAGLNEAFTGHAVLMDAIKSAKADFREDRTRLATPTSILLRGSPTPKEIAKHLIERRGHYFHSNRRKPGAWSPDKQDEARDLSWLCSMICFYLSEEYSAPMFADEFGPRHFAEATKSGAIIVLRIDYTYVDDDGGEPKQGCTNINTPATKVTRKMATAMTQNFVQNFIESQPASSLMHAICCEAKSGKPVFEIRYPQELP</sequence>
<dbReference type="Proteomes" id="UP001279660">
    <property type="component" value="Unassembled WGS sequence"/>
</dbReference>
<reference evidence="1 2" key="1">
    <citation type="submission" date="2023-11" db="EMBL/GenBank/DDBJ databases">
        <title>MicrobeMod: A computational toolkit for identifying prokaryotic methylation and restriction-modification with nanopore sequencing.</title>
        <authorList>
            <person name="Crits-Christoph A."/>
            <person name="Kang S.C."/>
            <person name="Lee H."/>
            <person name="Ostrov N."/>
        </authorList>
    </citation>
    <scope>NUCLEOTIDE SEQUENCE [LARGE SCALE GENOMIC DNA]</scope>
    <source>
        <strain evidence="1 2">ATCC 14820</strain>
    </source>
</reference>
<accession>A0ABU4PS46</accession>
<dbReference type="RefSeq" id="WP_029622927.1">
    <property type="nucleotide sequence ID" value="NZ_JAWXXV010000001.1"/>
</dbReference>
<evidence type="ECO:0000313" key="1">
    <source>
        <dbReference type="EMBL" id="MDX5986022.1"/>
    </source>
</evidence>
<organism evidence="1 2">
    <name type="scientific">Sphingomonas echinoides</name>
    <dbReference type="NCBI Taxonomy" id="59803"/>
    <lineage>
        <taxon>Bacteria</taxon>
        <taxon>Pseudomonadati</taxon>
        <taxon>Pseudomonadota</taxon>
        <taxon>Alphaproteobacteria</taxon>
        <taxon>Sphingomonadales</taxon>
        <taxon>Sphingomonadaceae</taxon>
        <taxon>Sphingomonas</taxon>
    </lineage>
</organism>
<keyword evidence="2" id="KW-1185">Reference proteome</keyword>
<evidence type="ECO:0000313" key="2">
    <source>
        <dbReference type="Proteomes" id="UP001279660"/>
    </source>
</evidence>
<gene>
    <name evidence="1" type="ORF">SIL82_17330</name>
</gene>
<protein>
    <submittedName>
        <fullName evidence="1">Uncharacterized protein</fullName>
    </submittedName>
</protein>
<dbReference type="EMBL" id="JAWXXV010000001">
    <property type="protein sequence ID" value="MDX5986022.1"/>
    <property type="molecule type" value="Genomic_DNA"/>
</dbReference>
<comment type="caution">
    <text evidence="1">The sequence shown here is derived from an EMBL/GenBank/DDBJ whole genome shotgun (WGS) entry which is preliminary data.</text>
</comment>